<dbReference type="VEuPathDB" id="FungiDB:Bcin01g10260"/>
<reference evidence="3 4" key="1">
    <citation type="journal article" date="2011" name="PLoS Genet.">
        <title>Genomic analysis of the necrotrophic fungal pathogens Sclerotinia sclerotiorum and Botrytis cinerea.</title>
        <authorList>
            <person name="Amselem J."/>
            <person name="Cuomo C.A."/>
            <person name="van Kan J.A."/>
            <person name="Viaud M."/>
            <person name="Benito E.P."/>
            <person name="Couloux A."/>
            <person name="Coutinho P.M."/>
            <person name="de Vries R.P."/>
            <person name="Dyer P.S."/>
            <person name="Fillinger S."/>
            <person name="Fournier E."/>
            <person name="Gout L."/>
            <person name="Hahn M."/>
            <person name="Kohn L."/>
            <person name="Lapalu N."/>
            <person name="Plummer K.M."/>
            <person name="Pradier J.M."/>
            <person name="Quevillon E."/>
            <person name="Sharon A."/>
            <person name="Simon A."/>
            <person name="ten Have A."/>
            <person name="Tudzynski B."/>
            <person name="Tudzynski P."/>
            <person name="Wincker P."/>
            <person name="Andrew M."/>
            <person name="Anthouard V."/>
            <person name="Beever R.E."/>
            <person name="Beffa R."/>
            <person name="Benoit I."/>
            <person name="Bouzid O."/>
            <person name="Brault B."/>
            <person name="Chen Z."/>
            <person name="Choquer M."/>
            <person name="Collemare J."/>
            <person name="Cotton P."/>
            <person name="Danchin E.G."/>
            <person name="Da Silva C."/>
            <person name="Gautier A."/>
            <person name="Giraud C."/>
            <person name="Giraud T."/>
            <person name="Gonzalez C."/>
            <person name="Grossetete S."/>
            <person name="Guldener U."/>
            <person name="Henrissat B."/>
            <person name="Howlett B.J."/>
            <person name="Kodira C."/>
            <person name="Kretschmer M."/>
            <person name="Lappartient A."/>
            <person name="Leroch M."/>
            <person name="Levis C."/>
            <person name="Mauceli E."/>
            <person name="Neuveglise C."/>
            <person name="Oeser B."/>
            <person name="Pearson M."/>
            <person name="Poulain J."/>
            <person name="Poussereau N."/>
            <person name="Quesneville H."/>
            <person name="Rascle C."/>
            <person name="Schumacher J."/>
            <person name="Segurens B."/>
            <person name="Sexton A."/>
            <person name="Silva E."/>
            <person name="Sirven C."/>
            <person name="Soanes D.M."/>
            <person name="Talbot N.J."/>
            <person name="Templeton M."/>
            <person name="Yandava C."/>
            <person name="Yarden O."/>
            <person name="Zeng Q."/>
            <person name="Rollins J.A."/>
            <person name="Lebrun M.H."/>
            <person name="Dickman M."/>
        </authorList>
    </citation>
    <scope>NUCLEOTIDE SEQUENCE [LARGE SCALE GENOMIC DNA]</scope>
    <source>
        <strain evidence="3 4">B05.10</strain>
    </source>
</reference>
<keyword evidence="2" id="KW-0812">Transmembrane</keyword>
<evidence type="ECO:0000256" key="1">
    <source>
        <dbReference type="SAM" id="Coils"/>
    </source>
</evidence>
<sequence>MEQINFLNVANITPSTFDNLATLVTQQMASNVSLEGQFPQSPSLDDLHHFGKDILKFGVLPLIYYSIFFCIFMLLCTILFFFLVGSYALIQFVQGTPAKCRQILAEKKLQKIVKKVNTIDLRIQIKDMEIKMNQMEMKVDGLEGKVDEKLIQERLDHQTEMLAWKAQAKKEKDDLEVEIPKLQDKIHDIEQRLKKNFVYSL</sequence>
<dbReference type="Proteomes" id="UP000001798">
    <property type="component" value="Chromosome 1"/>
</dbReference>
<feature type="coiled-coil region" evidence="1">
    <location>
        <begin position="125"/>
        <end position="192"/>
    </location>
</feature>
<gene>
    <name evidence="3" type="ORF">BCIN_01g10260</name>
</gene>
<keyword evidence="1" id="KW-0175">Coiled coil</keyword>
<proteinExistence type="predicted"/>
<evidence type="ECO:0000313" key="4">
    <source>
        <dbReference type="Proteomes" id="UP000001798"/>
    </source>
</evidence>
<accession>A0A384J7P1</accession>
<dbReference type="EMBL" id="CP009805">
    <property type="protein sequence ID" value="ATZ46427.1"/>
    <property type="molecule type" value="Genomic_DNA"/>
</dbReference>
<dbReference type="AlphaFoldDB" id="A0A384J7P1"/>
<dbReference type="KEGG" id="bfu:BCIN_01g10260"/>
<keyword evidence="2" id="KW-1133">Transmembrane helix</keyword>
<dbReference type="RefSeq" id="XP_024546665.1">
    <property type="nucleotide sequence ID" value="XM_024690895.1"/>
</dbReference>
<evidence type="ECO:0000313" key="3">
    <source>
        <dbReference type="EMBL" id="ATZ46427.1"/>
    </source>
</evidence>
<feature type="transmembrane region" description="Helical" evidence="2">
    <location>
        <begin position="62"/>
        <end position="90"/>
    </location>
</feature>
<dbReference type="OrthoDB" id="3560927at2759"/>
<reference evidence="3 4" key="3">
    <citation type="journal article" date="2017" name="Mol. Plant Pathol.">
        <title>A gapless genome sequence of the fungus Botrytis cinerea.</title>
        <authorList>
            <person name="Van Kan J.A."/>
            <person name="Stassen J.H."/>
            <person name="Mosbach A."/>
            <person name="Van Der Lee T.A."/>
            <person name="Faino L."/>
            <person name="Farmer A.D."/>
            <person name="Papasotiriou D.G."/>
            <person name="Zhou S."/>
            <person name="Seidl M.F."/>
            <person name="Cottam E."/>
            <person name="Edel D."/>
            <person name="Hahn M."/>
            <person name="Schwartz D.C."/>
            <person name="Dietrich R.A."/>
            <person name="Widdison S."/>
            <person name="Scalliet G."/>
        </authorList>
    </citation>
    <scope>NUCLEOTIDE SEQUENCE [LARGE SCALE GENOMIC DNA]</scope>
    <source>
        <strain evidence="3 4">B05.10</strain>
    </source>
</reference>
<keyword evidence="2" id="KW-0472">Membrane</keyword>
<organism evidence="3 4">
    <name type="scientific">Botryotinia fuckeliana (strain B05.10)</name>
    <name type="common">Noble rot fungus</name>
    <name type="synonym">Botrytis cinerea</name>
    <dbReference type="NCBI Taxonomy" id="332648"/>
    <lineage>
        <taxon>Eukaryota</taxon>
        <taxon>Fungi</taxon>
        <taxon>Dikarya</taxon>
        <taxon>Ascomycota</taxon>
        <taxon>Pezizomycotina</taxon>
        <taxon>Leotiomycetes</taxon>
        <taxon>Helotiales</taxon>
        <taxon>Sclerotiniaceae</taxon>
        <taxon>Botrytis</taxon>
    </lineage>
</organism>
<evidence type="ECO:0000256" key="2">
    <source>
        <dbReference type="SAM" id="Phobius"/>
    </source>
</evidence>
<dbReference type="GeneID" id="36393877"/>
<protein>
    <submittedName>
        <fullName evidence="3">Uncharacterized protein</fullName>
    </submittedName>
</protein>
<name>A0A384J7P1_BOTFB</name>
<keyword evidence="4" id="KW-1185">Reference proteome</keyword>
<reference evidence="3 4" key="2">
    <citation type="journal article" date="2012" name="Eukaryot. Cell">
        <title>Genome update of Botrytis cinerea strains B05.10 and T4.</title>
        <authorList>
            <person name="Staats M."/>
            <person name="van Kan J.A."/>
        </authorList>
    </citation>
    <scope>NUCLEOTIDE SEQUENCE [LARGE SCALE GENOMIC DNA]</scope>
    <source>
        <strain evidence="3 4">B05.10</strain>
    </source>
</reference>